<dbReference type="AlphaFoldDB" id="A0A326RWN6"/>
<dbReference type="EMBL" id="QKTX01000002">
    <property type="protein sequence ID" value="PZV86470.1"/>
    <property type="molecule type" value="Genomic_DNA"/>
</dbReference>
<keyword evidence="2" id="KW-0812">Transmembrane</keyword>
<dbReference type="InterPro" id="IPR023346">
    <property type="entry name" value="Lysozyme-like_dom_sf"/>
</dbReference>
<reference evidence="4 5" key="1">
    <citation type="submission" date="2018-06" db="EMBL/GenBank/DDBJ databases">
        <title>Genomic Encyclopedia of Archaeal and Bacterial Type Strains, Phase II (KMG-II): from individual species to whole genera.</title>
        <authorList>
            <person name="Goeker M."/>
        </authorList>
    </citation>
    <scope>NUCLEOTIDE SEQUENCE [LARGE SCALE GENOMIC DNA]</scope>
    <source>
        <strain evidence="4 5">T4</strain>
    </source>
</reference>
<dbReference type="InterPro" id="IPR008258">
    <property type="entry name" value="Transglycosylase_SLT_dom_1"/>
</dbReference>
<evidence type="ECO:0000256" key="1">
    <source>
        <dbReference type="ARBA" id="ARBA00007734"/>
    </source>
</evidence>
<accession>A0A326RWN6</accession>
<evidence type="ECO:0000256" key="2">
    <source>
        <dbReference type="SAM" id="Phobius"/>
    </source>
</evidence>
<dbReference type="Pfam" id="PF01464">
    <property type="entry name" value="SLT"/>
    <property type="match status" value="1"/>
</dbReference>
<name>A0A326RWN6_9BACT</name>
<evidence type="ECO:0000259" key="3">
    <source>
        <dbReference type="Pfam" id="PF01464"/>
    </source>
</evidence>
<dbReference type="PANTHER" id="PTHR37423:SF2">
    <property type="entry name" value="MEMBRANE-BOUND LYTIC MUREIN TRANSGLYCOSYLASE C"/>
    <property type="match status" value="1"/>
</dbReference>
<comment type="similarity">
    <text evidence="1">Belongs to the transglycosylase Slt family.</text>
</comment>
<feature type="transmembrane region" description="Helical" evidence="2">
    <location>
        <begin position="7"/>
        <end position="25"/>
    </location>
</feature>
<keyword evidence="5" id="KW-1185">Reference proteome</keyword>
<dbReference type="PANTHER" id="PTHR37423">
    <property type="entry name" value="SOLUBLE LYTIC MUREIN TRANSGLYCOSYLASE-RELATED"/>
    <property type="match status" value="1"/>
</dbReference>
<feature type="domain" description="Transglycosylase SLT" evidence="3">
    <location>
        <begin position="125"/>
        <end position="217"/>
    </location>
</feature>
<dbReference type="CDD" id="cd16894">
    <property type="entry name" value="MltD-like"/>
    <property type="match status" value="1"/>
</dbReference>
<keyword evidence="2" id="KW-0472">Membrane</keyword>
<organism evidence="4 5">
    <name type="scientific">Algoriphagus aquaeductus</name>
    <dbReference type="NCBI Taxonomy" id="475299"/>
    <lineage>
        <taxon>Bacteria</taxon>
        <taxon>Pseudomonadati</taxon>
        <taxon>Bacteroidota</taxon>
        <taxon>Cytophagia</taxon>
        <taxon>Cytophagales</taxon>
        <taxon>Cyclobacteriaceae</taxon>
        <taxon>Algoriphagus</taxon>
    </lineage>
</organism>
<proteinExistence type="inferred from homology"/>
<evidence type="ECO:0000313" key="5">
    <source>
        <dbReference type="Proteomes" id="UP000248917"/>
    </source>
</evidence>
<evidence type="ECO:0000313" key="4">
    <source>
        <dbReference type="EMBL" id="PZV86470.1"/>
    </source>
</evidence>
<gene>
    <name evidence="4" type="ORF">CLV31_102370</name>
</gene>
<sequence length="315" mass="36790">MRAIHLILTYVLLGIALVLGGMAFWKSQNQDQVTNQPEFPILEAYPTPPLSMARDSIRLFDLPKEVTFAGEKVPLEEQDVLERLEREIYVNAYWESNMILLMKRSGKYFEEIDRIFTEAGVPTDFKYLALAESGLMNVVSPAGARGFWQFMESTAKEYGLEVSQDVDERYHFEKSTRAAVRYLKKAHAKFGDWTAVAASYNMGQSGFSRRQEEQLNRNYYDLYLNEETSRYLFRILAFKLIFENPGEFGFHLKEKDYYKNPEFRQIQVDSDIKDLAAWAKSQGSTYKHLKLYNPWLRDRNLNVKRGKVYEISLPK</sequence>
<dbReference type="Gene3D" id="1.10.530.10">
    <property type="match status" value="1"/>
</dbReference>
<dbReference type="SUPFAM" id="SSF53955">
    <property type="entry name" value="Lysozyme-like"/>
    <property type="match status" value="1"/>
</dbReference>
<dbReference type="OrthoDB" id="9815002at2"/>
<keyword evidence="2" id="KW-1133">Transmembrane helix</keyword>
<comment type="caution">
    <text evidence="4">The sequence shown here is derived from an EMBL/GenBank/DDBJ whole genome shotgun (WGS) entry which is preliminary data.</text>
</comment>
<protein>
    <submittedName>
        <fullName evidence="4">Transglycosylase-like protein with SLT domain</fullName>
    </submittedName>
</protein>
<dbReference type="Proteomes" id="UP000248917">
    <property type="component" value="Unassembled WGS sequence"/>
</dbReference>
<dbReference type="RefSeq" id="WP_111391599.1">
    <property type="nucleotide sequence ID" value="NZ_QKTX01000002.1"/>
</dbReference>